<evidence type="ECO:0000259" key="1">
    <source>
        <dbReference type="Pfam" id="PF13460"/>
    </source>
</evidence>
<dbReference type="EMBL" id="JAAGMA010000524">
    <property type="protein sequence ID" value="NEB10984.1"/>
    <property type="molecule type" value="Genomic_DNA"/>
</dbReference>
<dbReference type="Gene3D" id="3.40.50.720">
    <property type="entry name" value="NAD(P)-binding Rossmann-like Domain"/>
    <property type="match status" value="1"/>
</dbReference>
<dbReference type="Pfam" id="PF13460">
    <property type="entry name" value="NAD_binding_10"/>
    <property type="match status" value="1"/>
</dbReference>
<gene>
    <name evidence="2" type="ORF">G3I32_19415</name>
</gene>
<evidence type="ECO:0000313" key="3">
    <source>
        <dbReference type="Proteomes" id="UP000470446"/>
    </source>
</evidence>
<dbReference type="Proteomes" id="UP000470446">
    <property type="component" value="Unassembled WGS sequence"/>
</dbReference>
<dbReference type="PANTHER" id="PTHR43162">
    <property type="match status" value="1"/>
</dbReference>
<name>A0A7K3PLZ7_9ACTN</name>
<dbReference type="PANTHER" id="PTHR43162:SF1">
    <property type="entry name" value="PRESTALK A DIFFERENTIATION PROTEIN A"/>
    <property type="match status" value="1"/>
</dbReference>
<dbReference type="InterPro" id="IPR036291">
    <property type="entry name" value="NAD(P)-bd_dom_sf"/>
</dbReference>
<proteinExistence type="predicted"/>
<accession>A0A7K3PLZ7</accession>
<dbReference type="SUPFAM" id="SSF51735">
    <property type="entry name" value="NAD(P)-binding Rossmann-fold domains"/>
    <property type="match status" value="1"/>
</dbReference>
<dbReference type="InterPro" id="IPR051604">
    <property type="entry name" value="Ergot_Alk_Oxidoreductase"/>
</dbReference>
<comment type="caution">
    <text evidence="2">The sequence shown here is derived from an EMBL/GenBank/DDBJ whole genome shotgun (WGS) entry which is preliminary data.</text>
</comment>
<dbReference type="AlphaFoldDB" id="A0A7K3PLZ7"/>
<sequence length="284" mass="31097">MSPAKILVTGATGQVGREVLRQLVEENVPVRAGARNPGRLSCPPSVETVEADLTRPETLRTALDGVEKAFLYAVPQGTAAFLDAARDAGLKHIVLLSSQTVTDAFPGQEPIVEMHRTVEAAIVESGIAYTFLRPHNFASNILMWGWPESIRARRKVRFPYPESHSDVIHEKDIAAVAVKALLEPGHEGRSYFLSGPESVTQRRQLEIIAEVVGTPLEFEERTPDQAREDLAETVPPWVADAVFAYWTGSDGVPTHLSDTVEKITGRPARTFGEWAADHAADFRG</sequence>
<protein>
    <submittedName>
        <fullName evidence="2">NAD(P)H-binding protein</fullName>
    </submittedName>
</protein>
<dbReference type="InterPro" id="IPR016040">
    <property type="entry name" value="NAD(P)-bd_dom"/>
</dbReference>
<dbReference type="RefSeq" id="WP_164246249.1">
    <property type="nucleotide sequence ID" value="NZ_JAAGMA010000524.1"/>
</dbReference>
<feature type="domain" description="NAD(P)-binding" evidence="1">
    <location>
        <begin position="10"/>
        <end position="184"/>
    </location>
</feature>
<evidence type="ECO:0000313" key="2">
    <source>
        <dbReference type="EMBL" id="NEB10984.1"/>
    </source>
</evidence>
<organism evidence="2 3">
    <name type="scientific">Streptomyces coelicoflavus</name>
    <dbReference type="NCBI Taxonomy" id="285562"/>
    <lineage>
        <taxon>Bacteria</taxon>
        <taxon>Bacillati</taxon>
        <taxon>Actinomycetota</taxon>
        <taxon>Actinomycetes</taxon>
        <taxon>Kitasatosporales</taxon>
        <taxon>Streptomycetaceae</taxon>
        <taxon>Streptomyces</taxon>
    </lineage>
</organism>
<reference evidence="2 3" key="1">
    <citation type="submission" date="2020-01" db="EMBL/GenBank/DDBJ databases">
        <title>Insect and environment-associated Actinomycetes.</title>
        <authorList>
            <person name="Currrie C."/>
            <person name="Chevrette M."/>
            <person name="Carlson C."/>
            <person name="Stubbendieck R."/>
            <person name="Wendt-Pienkowski E."/>
        </authorList>
    </citation>
    <scope>NUCLEOTIDE SEQUENCE [LARGE SCALE GENOMIC DNA]</scope>
    <source>
        <strain evidence="2 3">SID14163</strain>
    </source>
</reference>